<sequence>MNKHTVYFLSSHQQRGMMAEIWANCLRLPDWEIRSAAWKQPIWDNTTIEIMQEILLDFPEIRLTPYNPMEVGGADLVIVLYDSEYEQLDLPPDLPESNLLLWDICNPALRTNDEIEKWVLYQEVCDEIAQNVKKLEPVFRFQYM</sequence>
<dbReference type="SUPFAM" id="SSF52788">
    <property type="entry name" value="Phosphotyrosine protein phosphatases I"/>
    <property type="match status" value="1"/>
</dbReference>
<dbReference type="InterPro" id="IPR036196">
    <property type="entry name" value="Ptyr_pPase_sf"/>
</dbReference>
<protein>
    <submittedName>
        <fullName evidence="1">Phosphatase</fullName>
    </submittedName>
</protein>
<dbReference type="RefSeq" id="WP_077588420.1">
    <property type="nucleotide sequence ID" value="NZ_CP019640.1"/>
</dbReference>
<name>A0A1Q2KWN2_9BACL</name>
<keyword evidence="2" id="KW-1185">Reference proteome</keyword>
<reference evidence="1 2" key="1">
    <citation type="submission" date="2017-02" db="EMBL/GenBank/DDBJ databases">
        <title>The complete genomic sequence of a novel cold adapted crude oil-degrading bacterium Planococcus qaidamina Y42.</title>
        <authorList>
            <person name="Yang R."/>
        </authorList>
    </citation>
    <scope>NUCLEOTIDE SEQUENCE [LARGE SCALE GENOMIC DNA]</scope>
    <source>
        <strain evidence="1 2">Y42</strain>
    </source>
</reference>
<dbReference type="OrthoDB" id="2360978at2"/>
<dbReference type="EMBL" id="CP019640">
    <property type="protein sequence ID" value="AQQ52536.1"/>
    <property type="molecule type" value="Genomic_DNA"/>
</dbReference>
<organism evidence="1 2">
    <name type="scientific">Planococcus lenghuensis</name>
    <dbReference type="NCBI Taxonomy" id="2213202"/>
    <lineage>
        <taxon>Bacteria</taxon>
        <taxon>Bacillati</taxon>
        <taxon>Bacillota</taxon>
        <taxon>Bacilli</taxon>
        <taxon>Bacillales</taxon>
        <taxon>Caryophanaceae</taxon>
        <taxon>Planococcus</taxon>
    </lineage>
</organism>
<accession>A0A1Q2KWN2</accession>
<dbReference type="AlphaFoldDB" id="A0A1Q2KWN2"/>
<dbReference type="Gene3D" id="3.40.50.2300">
    <property type="match status" value="1"/>
</dbReference>
<dbReference type="KEGG" id="pmar:B0X71_05120"/>
<evidence type="ECO:0000313" key="1">
    <source>
        <dbReference type="EMBL" id="AQQ52536.1"/>
    </source>
</evidence>
<dbReference type="Proteomes" id="UP000188184">
    <property type="component" value="Chromosome"/>
</dbReference>
<evidence type="ECO:0000313" key="2">
    <source>
        <dbReference type="Proteomes" id="UP000188184"/>
    </source>
</evidence>
<proteinExistence type="predicted"/>
<gene>
    <name evidence="1" type="ORF">B0X71_05120</name>
</gene>